<proteinExistence type="predicted"/>
<name>A0A5K7Z2Y7_9BACT</name>
<accession>A0A5K7Z2Y7</accession>
<evidence type="ECO:0000256" key="1">
    <source>
        <dbReference type="SAM" id="MobiDB-lite"/>
    </source>
</evidence>
<keyword evidence="3" id="KW-1185">Reference proteome</keyword>
<protein>
    <submittedName>
        <fullName evidence="2">Uncharacterized protein</fullName>
    </submittedName>
</protein>
<dbReference type="KEGG" id="dwd:DSCW_18500"/>
<dbReference type="AlphaFoldDB" id="A0A5K7Z2Y7"/>
<dbReference type="RefSeq" id="WP_155303468.1">
    <property type="nucleotide sequence ID" value="NZ_AP021875.1"/>
</dbReference>
<sequence>MNPIVSVVIETVDLFRDPKNYIPYQRYLLRVGVGSRAYSIQRYKQKKTALEEKSQLSGYRGIQPVIIDTKTGQEVPDEKTDSSAETDRTVV</sequence>
<feature type="compositionally biased region" description="Basic and acidic residues" evidence="1">
    <location>
        <begin position="76"/>
        <end position="91"/>
    </location>
</feature>
<dbReference type="Proteomes" id="UP000427769">
    <property type="component" value="Chromosome"/>
</dbReference>
<evidence type="ECO:0000313" key="2">
    <source>
        <dbReference type="EMBL" id="BBO74433.1"/>
    </source>
</evidence>
<feature type="region of interest" description="Disordered" evidence="1">
    <location>
        <begin position="70"/>
        <end position="91"/>
    </location>
</feature>
<dbReference type="EMBL" id="AP021875">
    <property type="protein sequence ID" value="BBO74433.1"/>
    <property type="molecule type" value="Genomic_DNA"/>
</dbReference>
<gene>
    <name evidence="2" type="ORF">DSCW_18500</name>
</gene>
<evidence type="ECO:0000313" key="3">
    <source>
        <dbReference type="Proteomes" id="UP000427769"/>
    </source>
</evidence>
<organism evidence="2 3">
    <name type="scientific">Desulfosarcina widdelii</name>
    <dbReference type="NCBI Taxonomy" id="947919"/>
    <lineage>
        <taxon>Bacteria</taxon>
        <taxon>Pseudomonadati</taxon>
        <taxon>Thermodesulfobacteriota</taxon>
        <taxon>Desulfobacteria</taxon>
        <taxon>Desulfobacterales</taxon>
        <taxon>Desulfosarcinaceae</taxon>
        <taxon>Desulfosarcina</taxon>
    </lineage>
</organism>
<reference evidence="2 3" key="1">
    <citation type="submission" date="2019-11" db="EMBL/GenBank/DDBJ databases">
        <title>Comparative genomics of hydrocarbon-degrading Desulfosarcina strains.</title>
        <authorList>
            <person name="Watanabe M."/>
            <person name="Kojima H."/>
            <person name="Fukui M."/>
        </authorList>
    </citation>
    <scope>NUCLEOTIDE SEQUENCE [LARGE SCALE GENOMIC DNA]</scope>
    <source>
        <strain evidence="2 3">PP31</strain>
    </source>
</reference>